<sequence length="529" mass="58492">MASNDNLLSRLSNEVFGLIIDELEQIDNLSLCDLRLACRATNGLVEPKLFSSAFISFQPSISAEVALFMTQKVKAMASGQSPSSRHATNLVIGDIEGDRTSASPFYSYLVPAIEALKEVRCASIKITSECSEGVLPALACLPALQDLALRGPLTSRSKAYPLELCRFSHLRAIAFTSIILSAPVVEEIKRIISLNRDTLECITIRPNDWQPINAAWAMWLTSQEPVKPALIKLDVFFDGPVLPKVKEMAINGDSITLSASIMRQLHSLTALEIKNGLAAAIPDSVWRSMGDAGVYLERLTYWPLSLAAVKYLTSYQGLTSFRLAAPAVWPVQYRIDEELPDDNPRAIFDDVLRHHSKSLRKLFFSNLGTSSYGCTEQNVEAVLRCGKLDTLELVYELGHIDRSLPQQERTISKTTCMDFSSLLTHINASLPNLHTLRVMPKRAAHRAHPYTSASYNATHFRDMTDDCAEAICAAKVDLKGKVGVPAFTVELSATGKYGDCYVVNLVLLRYERNSRHFGRVCGEPGDMDF</sequence>
<evidence type="ECO:0000313" key="2">
    <source>
        <dbReference type="Proteomes" id="UP000521943"/>
    </source>
</evidence>
<protein>
    <submittedName>
        <fullName evidence="1">Uncharacterized protein</fullName>
    </submittedName>
</protein>
<evidence type="ECO:0000313" key="1">
    <source>
        <dbReference type="EMBL" id="KAF6758383.1"/>
    </source>
</evidence>
<accession>A0A8H6I3S7</accession>
<proteinExistence type="predicted"/>
<organism evidence="1 2">
    <name type="scientific">Ephemerocybe angulata</name>
    <dbReference type="NCBI Taxonomy" id="980116"/>
    <lineage>
        <taxon>Eukaryota</taxon>
        <taxon>Fungi</taxon>
        <taxon>Dikarya</taxon>
        <taxon>Basidiomycota</taxon>
        <taxon>Agaricomycotina</taxon>
        <taxon>Agaricomycetes</taxon>
        <taxon>Agaricomycetidae</taxon>
        <taxon>Agaricales</taxon>
        <taxon>Agaricineae</taxon>
        <taxon>Psathyrellaceae</taxon>
        <taxon>Ephemerocybe</taxon>
    </lineage>
</organism>
<comment type="caution">
    <text evidence="1">The sequence shown here is derived from an EMBL/GenBank/DDBJ whole genome shotgun (WGS) entry which is preliminary data.</text>
</comment>
<keyword evidence="2" id="KW-1185">Reference proteome</keyword>
<dbReference type="AlphaFoldDB" id="A0A8H6I3S7"/>
<gene>
    <name evidence="1" type="ORF">DFP72DRAFT_889141</name>
</gene>
<dbReference type="Proteomes" id="UP000521943">
    <property type="component" value="Unassembled WGS sequence"/>
</dbReference>
<name>A0A8H6I3S7_9AGAR</name>
<reference evidence="1 2" key="1">
    <citation type="submission" date="2020-07" db="EMBL/GenBank/DDBJ databases">
        <title>Comparative genomics of pyrophilous fungi reveals a link between fire events and developmental genes.</title>
        <authorList>
            <consortium name="DOE Joint Genome Institute"/>
            <person name="Steindorff A.S."/>
            <person name="Carver A."/>
            <person name="Calhoun S."/>
            <person name="Stillman K."/>
            <person name="Liu H."/>
            <person name="Lipzen A."/>
            <person name="Pangilinan J."/>
            <person name="Labutti K."/>
            <person name="Bruns T.D."/>
            <person name="Grigoriev I.V."/>
        </authorList>
    </citation>
    <scope>NUCLEOTIDE SEQUENCE [LARGE SCALE GENOMIC DNA]</scope>
    <source>
        <strain evidence="1 2">CBS 144469</strain>
    </source>
</reference>
<dbReference type="OrthoDB" id="3099091at2759"/>
<dbReference type="EMBL" id="JACGCI010000019">
    <property type="protein sequence ID" value="KAF6758383.1"/>
    <property type="molecule type" value="Genomic_DNA"/>
</dbReference>